<feature type="chain" id="PRO_5016383542" evidence="1">
    <location>
        <begin position="20"/>
        <end position="487"/>
    </location>
</feature>
<dbReference type="Gene3D" id="3.20.20.140">
    <property type="entry name" value="Metal-dependent hydrolases"/>
    <property type="match status" value="1"/>
</dbReference>
<dbReference type="InterPro" id="IPR052018">
    <property type="entry name" value="PHP_domain"/>
</dbReference>
<reference evidence="2 3" key="1">
    <citation type="submission" date="2018-05" db="EMBL/GenBank/DDBJ databases">
        <authorList>
            <person name="Lanie J.A."/>
            <person name="Ng W.-L."/>
            <person name="Kazmierczak K.M."/>
            <person name="Andrzejewski T.M."/>
            <person name="Davidsen T.M."/>
            <person name="Wayne K.J."/>
            <person name="Tettelin H."/>
            <person name="Glass J.I."/>
            <person name="Rusch D."/>
            <person name="Podicherti R."/>
            <person name="Tsui H.-C.T."/>
            <person name="Winkler M.E."/>
        </authorList>
    </citation>
    <scope>NUCLEOTIDE SEQUENCE [LARGE SCALE GENOMIC DNA]</scope>
    <source>
        <strain evidence="2 3">BUT-10</strain>
    </source>
</reference>
<dbReference type="PANTHER" id="PTHR42924:SF3">
    <property type="entry name" value="POLYMERASE_HISTIDINOL PHOSPHATASE N-TERMINAL DOMAIN-CONTAINING PROTEIN"/>
    <property type="match status" value="1"/>
</dbReference>
<dbReference type="InterPro" id="IPR016195">
    <property type="entry name" value="Pol/histidinol_Pase-like"/>
</dbReference>
<dbReference type="GO" id="GO:0035312">
    <property type="term" value="F:5'-3' DNA exonuclease activity"/>
    <property type="evidence" value="ECO:0007669"/>
    <property type="project" value="TreeGrafter"/>
</dbReference>
<protein>
    <submittedName>
        <fullName evidence="2">PHP domain-containing protein</fullName>
    </submittedName>
</protein>
<dbReference type="SUPFAM" id="SSF89550">
    <property type="entry name" value="PHP domain-like"/>
    <property type="match status" value="1"/>
</dbReference>
<evidence type="ECO:0000313" key="2">
    <source>
        <dbReference type="EMBL" id="RAK64367.1"/>
    </source>
</evidence>
<keyword evidence="3" id="KW-1185">Reference proteome</keyword>
<dbReference type="GO" id="GO:0004534">
    <property type="term" value="F:5'-3' RNA exonuclease activity"/>
    <property type="evidence" value="ECO:0007669"/>
    <property type="project" value="TreeGrafter"/>
</dbReference>
<dbReference type="EMBL" id="QFYS01000006">
    <property type="protein sequence ID" value="RAK64367.1"/>
    <property type="molecule type" value="Genomic_DNA"/>
</dbReference>
<dbReference type="AlphaFoldDB" id="A0A328BBD8"/>
<dbReference type="NCBIfam" id="NF038032">
    <property type="entry name" value="CehA_McbA_metalo"/>
    <property type="match status" value="1"/>
</dbReference>
<feature type="signal peptide" evidence="1">
    <location>
        <begin position="1"/>
        <end position="19"/>
    </location>
</feature>
<dbReference type="Proteomes" id="UP000249524">
    <property type="component" value="Unassembled WGS sequence"/>
</dbReference>
<evidence type="ECO:0000256" key="1">
    <source>
        <dbReference type="SAM" id="SignalP"/>
    </source>
</evidence>
<name>A0A328BBD8_9CAUL</name>
<organism evidence="2 3">
    <name type="scientific">Phenylobacterium kunshanense</name>
    <dbReference type="NCBI Taxonomy" id="1445034"/>
    <lineage>
        <taxon>Bacteria</taxon>
        <taxon>Pseudomonadati</taxon>
        <taxon>Pseudomonadota</taxon>
        <taxon>Alphaproteobacteria</taxon>
        <taxon>Caulobacterales</taxon>
        <taxon>Caulobacteraceae</taxon>
        <taxon>Phenylobacterium</taxon>
    </lineage>
</organism>
<proteinExistence type="predicted"/>
<keyword evidence="1" id="KW-0732">Signal</keyword>
<accession>A0A328BBD8</accession>
<gene>
    <name evidence="2" type="ORF">DJ019_14455</name>
</gene>
<dbReference type="PANTHER" id="PTHR42924">
    <property type="entry name" value="EXONUCLEASE"/>
    <property type="match status" value="1"/>
</dbReference>
<sequence>MRAAWLAALAALSATPAFAGTLTLTGVMTGADHQTFREVPFRVPAGTTAVTVEFAYTGKDEKSAIDLGLRDPQRFRGWSGGNKARFTVTETWATPSYLPGPLPAGEWRLILGVPNLRKDGRAEYTAKITLNDSPVFHGFAEAPLKSGLGWYRGDLHLHTGHSDGSCAGRTGQRVPCPLFRTLEAAAGRGLDFVAVTEHNTTSHHQALAELQPLFGDLLLIPGREITTFRGHMNVLGVTAPLDFQLGAPRAPSLDTILDQVAAAGGLASVNHPGLPSGEVCMGCGWTAPTGDSRIQAVEVVNGAISSGPLSGIGFWEARLNEGRRITAVGGSDNHDPALAGDRAVGVPTTVVHAENLSQDAILAGLRAGHAFVDVQGSPDRLLDMTAEANGVTARMGDVLSLGPGKDARLRLRVKGAAGGRLVFRADAATRVLEPRTLAGDDETVDLAVAGAAGRHWLRAVVVDADGRPWLIGNPIYLDGDQAAASAP</sequence>
<dbReference type="RefSeq" id="WP_111276754.1">
    <property type="nucleotide sequence ID" value="NZ_QFYS01000006.1"/>
</dbReference>
<dbReference type="OrthoDB" id="9804333at2"/>
<evidence type="ECO:0000313" key="3">
    <source>
        <dbReference type="Proteomes" id="UP000249524"/>
    </source>
</evidence>
<comment type="caution">
    <text evidence="2">The sequence shown here is derived from an EMBL/GenBank/DDBJ whole genome shotgun (WGS) entry which is preliminary data.</text>
</comment>